<gene>
    <name evidence="1" type="ORF">PAA8504_01109</name>
</gene>
<keyword evidence="2" id="KW-1185">Reference proteome</keyword>
<evidence type="ECO:0000313" key="1">
    <source>
        <dbReference type="EMBL" id="SPJ23299.1"/>
    </source>
</evidence>
<dbReference type="RefSeq" id="WP_181375704.1">
    <property type="nucleotide sequence ID" value="NZ_ONZF01000002.1"/>
</dbReference>
<accession>A0A2R8BT01</accession>
<proteinExistence type="predicted"/>
<protein>
    <submittedName>
        <fullName evidence="1">Uncharacterized protein</fullName>
    </submittedName>
</protein>
<sequence>MSELMIKAREGRRIALSAVRRIEDNVFADIHPRSDAQLQQVLKHAC</sequence>
<dbReference type="AlphaFoldDB" id="A0A2R8BT01"/>
<dbReference type="EMBL" id="ONZF01000002">
    <property type="protein sequence ID" value="SPJ23299.1"/>
    <property type="molecule type" value="Genomic_DNA"/>
</dbReference>
<name>A0A2R8BT01_9RHOB</name>
<evidence type="ECO:0000313" key="2">
    <source>
        <dbReference type="Proteomes" id="UP000244912"/>
    </source>
</evidence>
<organism evidence="1 2">
    <name type="scientific">Palleronia abyssalis</name>
    <dbReference type="NCBI Taxonomy" id="1501240"/>
    <lineage>
        <taxon>Bacteria</taxon>
        <taxon>Pseudomonadati</taxon>
        <taxon>Pseudomonadota</taxon>
        <taxon>Alphaproteobacteria</taxon>
        <taxon>Rhodobacterales</taxon>
        <taxon>Roseobacteraceae</taxon>
        <taxon>Palleronia</taxon>
    </lineage>
</organism>
<dbReference type="Proteomes" id="UP000244912">
    <property type="component" value="Unassembled WGS sequence"/>
</dbReference>
<reference evidence="2" key="1">
    <citation type="submission" date="2018-03" db="EMBL/GenBank/DDBJ databases">
        <authorList>
            <person name="Rodrigo-Torres L."/>
            <person name="Arahal R. D."/>
            <person name="Lucena T."/>
        </authorList>
    </citation>
    <scope>NUCLEOTIDE SEQUENCE [LARGE SCALE GENOMIC DNA]</scope>
    <source>
        <strain evidence="2">CECT 8504</strain>
    </source>
</reference>